<dbReference type="InterPro" id="IPR050109">
    <property type="entry name" value="HTH-type_TetR-like_transc_reg"/>
</dbReference>
<dbReference type="OrthoDB" id="3193022at2"/>
<dbReference type="GO" id="GO:0003700">
    <property type="term" value="F:DNA-binding transcription factor activity"/>
    <property type="evidence" value="ECO:0007669"/>
    <property type="project" value="TreeGrafter"/>
</dbReference>
<dbReference type="AlphaFoldDB" id="A0A229T479"/>
<reference evidence="7" key="1">
    <citation type="submission" date="2017-07" db="EMBL/GenBank/DDBJ databases">
        <title>Comparative genome mining reveals phylogenetic distribution patterns of secondary metabolites in Amycolatopsis.</title>
        <authorList>
            <person name="Adamek M."/>
            <person name="Alanjary M."/>
            <person name="Sales-Ortells H."/>
            <person name="Goodfellow M."/>
            <person name="Bull A.T."/>
            <person name="Kalinowski J."/>
            <person name="Ziemert N."/>
        </authorList>
    </citation>
    <scope>NUCLEOTIDE SEQUENCE [LARGE SCALE GENOMIC DNA]</scope>
    <source>
        <strain evidence="7">H5</strain>
    </source>
</reference>
<feature type="domain" description="HTH tetR-type" evidence="5">
    <location>
        <begin position="17"/>
        <end position="77"/>
    </location>
</feature>
<keyword evidence="3" id="KW-0804">Transcription</keyword>
<sequence length="204" mass="22247">MQADWTTEAPAKDRRVRRSRAALMRAAVDLVGDRGTAAVPVSDIAETADVSRQVLYQQFGDRDALLLEAALDLVRRELLDGSLDVLSGAPGEERAAMLALARHFAAHRRFYRALLTSSSAFALNQALTGVFLPLNREGIVRGLGDRLGRQGVDDLAAFLTGGAGALVNAWVIEGPEPLDPEEFTDRLVRIRSVVTDMITKEPRR</sequence>
<dbReference type="PRINTS" id="PR00455">
    <property type="entry name" value="HTHTETR"/>
</dbReference>
<comment type="caution">
    <text evidence="6">The sequence shown here is derived from an EMBL/GenBank/DDBJ whole genome shotgun (WGS) entry which is preliminary data.</text>
</comment>
<protein>
    <submittedName>
        <fullName evidence="6">TetR family transcriptional regulator</fullName>
    </submittedName>
</protein>
<dbReference type="InterPro" id="IPR009057">
    <property type="entry name" value="Homeodomain-like_sf"/>
</dbReference>
<dbReference type="PROSITE" id="PS50977">
    <property type="entry name" value="HTH_TETR_2"/>
    <property type="match status" value="1"/>
</dbReference>
<accession>A0A229T479</accession>
<evidence type="ECO:0000313" key="6">
    <source>
        <dbReference type="EMBL" id="OXM65734.1"/>
    </source>
</evidence>
<dbReference type="Proteomes" id="UP000215199">
    <property type="component" value="Unassembled WGS sequence"/>
</dbReference>
<evidence type="ECO:0000256" key="2">
    <source>
        <dbReference type="ARBA" id="ARBA00023125"/>
    </source>
</evidence>
<keyword evidence="7" id="KW-1185">Reference proteome</keyword>
<evidence type="ECO:0000259" key="5">
    <source>
        <dbReference type="PROSITE" id="PS50977"/>
    </source>
</evidence>
<organism evidence="6 7">
    <name type="scientific">Amycolatopsis vastitatis</name>
    <dbReference type="NCBI Taxonomy" id="1905142"/>
    <lineage>
        <taxon>Bacteria</taxon>
        <taxon>Bacillati</taxon>
        <taxon>Actinomycetota</taxon>
        <taxon>Actinomycetes</taxon>
        <taxon>Pseudonocardiales</taxon>
        <taxon>Pseudonocardiaceae</taxon>
        <taxon>Amycolatopsis</taxon>
    </lineage>
</organism>
<dbReference type="PANTHER" id="PTHR30055:SF234">
    <property type="entry name" value="HTH-TYPE TRANSCRIPTIONAL REGULATOR BETI"/>
    <property type="match status" value="1"/>
</dbReference>
<keyword evidence="1" id="KW-0805">Transcription regulation</keyword>
<dbReference type="Pfam" id="PF00440">
    <property type="entry name" value="TetR_N"/>
    <property type="match status" value="1"/>
</dbReference>
<dbReference type="SUPFAM" id="SSF46689">
    <property type="entry name" value="Homeodomain-like"/>
    <property type="match status" value="1"/>
</dbReference>
<keyword evidence="2 4" id="KW-0238">DNA-binding</keyword>
<dbReference type="Gene3D" id="1.10.357.10">
    <property type="entry name" value="Tetracycline Repressor, domain 2"/>
    <property type="match status" value="1"/>
</dbReference>
<dbReference type="EMBL" id="NMUL01000022">
    <property type="protein sequence ID" value="OXM65734.1"/>
    <property type="molecule type" value="Genomic_DNA"/>
</dbReference>
<gene>
    <name evidence="6" type="ORF">CF165_22615</name>
</gene>
<proteinExistence type="predicted"/>
<dbReference type="PANTHER" id="PTHR30055">
    <property type="entry name" value="HTH-TYPE TRANSCRIPTIONAL REGULATOR RUTR"/>
    <property type="match status" value="1"/>
</dbReference>
<dbReference type="InterPro" id="IPR001647">
    <property type="entry name" value="HTH_TetR"/>
</dbReference>
<name>A0A229T479_9PSEU</name>
<evidence type="ECO:0000256" key="1">
    <source>
        <dbReference type="ARBA" id="ARBA00023015"/>
    </source>
</evidence>
<evidence type="ECO:0000256" key="3">
    <source>
        <dbReference type="ARBA" id="ARBA00023163"/>
    </source>
</evidence>
<dbReference type="GO" id="GO:0000976">
    <property type="term" value="F:transcription cis-regulatory region binding"/>
    <property type="evidence" value="ECO:0007669"/>
    <property type="project" value="TreeGrafter"/>
</dbReference>
<evidence type="ECO:0000256" key="4">
    <source>
        <dbReference type="PROSITE-ProRule" id="PRU00335"/>
    </source>
</evidence>
<evidence type="ECO:0000313" key="7">
    <source>
        <dbReference type="Proteomes" id="UP000215199"/>
    </source>
</evidence>
<dbReference type="RefSeq" id="WP_093949542.1">
    <property type="nucleotide sequence ID" value="NZ_NMUL01000022.1"/>
</dbReference>
<feature type="DNA-binding region" description="H-T-H motif" evidence="4">
    <location>
        <begin position="40"/>
        <end position="59"/>
    </location>
</feature>